<feature type="transmembrane region" description="Helical" evidence="5">
    <location>
        <begin position="131"/>
        <end position="153"/>
    </location>
</feature>
<comment type="subcellular location">
    <subcellularLocation>
        <location evidence="1">Membrane</location>
        <topology evidence="1">Multi-pass membrane protein</topology>
    </subcellularLocation>
</comment>
<feature type="domain" description="O-antigen ligase-related" evidence="6">
    <location>
        <begin position="4"/>
        <end position="147"/>
    </location>
</feature>
<feature type="transmembrane region" description="Helical" evidence="5">
    <location>
        <begin position="200"/>
        <end position="219"/>
    </location>
</feature>
<keyword evidence="3 5" id="KW-1133">Transmembrane helix</keyword>
<feature type="transmembrane region" description="Helical" evidence="5">
    <location>
        <begin position="90"/>
        <end position="111"/>
    </location>
</feature>
<dbReference type="EMBL" id="VSSQ01068043">
    <property type="protein sequence ID" value="MPN20321.1"/>
    <property type="molecule type" value="Genomic_DNA"/>
</dbReference>
<dbReference type="AlphaFoldDB" id="A0A645G0H7"/>
<evidence type="ECO:0000256" key="2">
    <source>
        <dbReference type="ARBA" id="ARBA00022692"/>
    </source>
</evidence>
<feature type="transmembrane region" description="Helical" evidence="5">
    <location>
        <begin position="20"/>
        <end position="38"/>
    </location>
</feature>
<evidence type="ECO:0000256" key="3">
    <source>
        <dbReference type="ARBA" id="ARBA00022989"/>
    </source>
</evidence>
<comment type="caution">
    <text evidence="7">The sequence shown here is derived from an EMBL/GenBank/DDBJ whole genome shotgun (WGS) entry which is preliminary data.</text>
</comment>
<dbReference type="InterPro" id="IPR007016">
    <property type="entry name" value="O-antigen_ligase-rel_domated"/>
</dbReference>
<dbReference type="PANTHER" id="PTHR37422">
    <property type="entry name" value="TEICHURONIC ACID BIOSYNTHESIS PROTEIN TUAE"/>
    <property type="match status" value="1"/>
</dbReference>
<feature type="transmembrane region" description="Helical" evidence="5">
    <location>
        <begin position="174"/>
        <end position="194"/>
    </location>
</feature>
<evidence type="ECO:0000256" key="5">
    <source>
        <dbReference type="SAM" id="Phobius"/>
    </source>
</evidence>
<dbReference type="PANTHER" id="PTHR37422:SF23">
    <property type="entry name" value="TEICHURONIC ACID BIOSYNTHESIS PROTEIN TUAE"/>
    <property type="match status" value="1"/>
</dbReference>
<protein>
    <submittedName>
        <fullName evidence="7">Teichuronic acid biosynthesis protein TuaE</fullName>
    </submittedName>
</protein>
<keyword evidence="4 5" id="KW-0472">Membrane</keyword>
<evidence type="ECO:0000256" key="1">
    <source>
        <dbReference type="ARBA" id="ARBA00004141"/>
    </source>
</evidence>
<proteinExistence type="predicted"/>
<evidence type="ECO:0000313" key="7">
    <source>
        <dbReference type="EMBL" id="MPN20321.1"/>
    </source>
</evidence>
<evidence type="ECO:0000259" key="6">
    <source>
        <dbReference type="Pfam" id="PF04932"/>
    </source>
</evidence>
<name>A0A645G0H7_9ZZZZ</name>
<dbReference type="Pfam" id="PF04932">
    <property type="entry name" value="Wzy_C"/>
    <property type="match status" value="1"/>
</dbReference>
<dbReference type="GO" id="GO:0016020">
    <property type="term" value="C:membrane"/>
    <property type="evidence" value="ECO:0007669"/>
    <property type="project" value="UniProtKB-SubCell"/>
</dbReference>
<feature type="transmembrane region" description="Helical" evidence="5">
    <location>
        <begin position="44"/>
        <end position="69"/>
    </location>
</feature>
<reference evidence="7" key="1">
    <citation type="submission" date="2019-08" db="EMBL/GenBank/DDBJ databases">
        <authorList>
            <person name="Kucharzyk K."/>
            <person name="Murdoch R.W."/>
            <person name="Higgins S."/>
            <person name="Loffler F."/>
        </authorList>
    </citation>
    <scope>NUCLEOTIDE SEQUENCE</scope>
</reference>
<organism evidence="7">
    <name type="scientific">bioreactor metagenome</name>
    <dbReference type="NCBI Taxonomy" id="1076179"/>
    <lineage>
        <taxon>unclassified sequences</taxon>
        <taxon>metagenomes</taxon>
        <taxon>ecological metagenomes</taxon>
    </lineage>
</organism>
<keyword evidence="2 5" id="KW-0812">Transmembrane</keyword>
<gene>
    <name evidence="7" type="primary">tuaE</name>
    <name evidence="7" type="ORF">SDC9_167699</name>
</gene>
<evidence type="ECO:0000256" key="4">
    <source>
        <dbReference type="ARBA" id="ARBA00023136"/>
    </source>
</evidence>
<accession>A0A645G0H7</accession>
<sequence length="234" mass="26529">MGTIVSSITLLIRTDSRANILGFLIAAGAFTLLYYFNVKNLKKFILIGISLSILALYPSLLGSIFDLLSQKLQFGFVASEGSSMEIRINLIKNGFLFLAQTFGFGTGAGNIEYWMANKGVFYAGDITDMHNWWMELLVGYGIIIFTGYLWMYITMARGFYTAYRQIEDKFIQSVSLGLLCCMIEFVLGSISSSSNIQTEWLWVFWGLVIAMYHYIDIIARQRQCLECSKEKTEV</sequence>
<dbReference type="InterPro" id="IPR051533">
    <property type="entry name" value="WaaL-like"/>
</dbReference>